<dbReference type="EMBL" id="JAPUUL010001123">
    <property type="protein sequence ID" value="KAJ8128277.1"/>
    <property type="molecule type" value="Genomic_DNA"/>
</dbReference>
<protein>
    <submittedName>
        <fullName evidence="1">Uncharacterized protein</fullName>
    </submittedName>
</protein>
<evidence type="ECO:0000313" key="1">
    <source>
        <dbReference type="EMBL" id="KAJ8128277.1"/>
    </source>
</evidence>
<proteinExistence type="predicted"/>
<keyword evidence="2" id="KW-1185">Reference proteome</keyword>
<organism evidence="1 2">
    <name type="scientific">Lasiodiplodia mahajangana</name>
    <dbReference type="NCBI Taxonomy" id="1108764"/>
    <lineage>
        <taxon>Eukaryota</taxon>
        <taxon>Fungi</taxon>
        <taxon>Dikarya</taxon>
        <taxon>Ascomycota</taxon>
        <taxon>Pezizomycotina</taxon>
        <taxon>Dothideomycetes</taxon>
        <taxon>Dothideomycetes incertae sedis</taxon>
        <taxon>Botryosphaeriales</taxon>
        <taxon>Botryosphaeriaceae</taxon>
        <taxon>Lasiodiplodia</taxon>
    </lineage>
</organism>
<reference evidence="1" key="1">
    <citation type="submission" date="2022-12" db="EMBL/GenBank/DDBJ databases">
        <title>Genome Sequence of Lasiodiplodia mahajangana.</title>
        <authorList>
            <person name="Buettner E."/>
        </authorList>
    </citation>
    <scope>NUCLEOTIDE SEQUENCE</scope>
    <source>
        <strain evidence="1">VT137</strain>
    </source>
</reference>
<name>A0ACC2JM39_9PEZI</name>
<comment type="caution">
    <text evidence="1">The sequence shown here is derived from an EMBL/GenBank/DDBJ whole genome shotgun (WGS) entry which is preliminary data.</text>
</comment>
<dbReference type="Proteomes" id="UP001153332">
    <property type="component" value="Unassembled WGS sequence"/>
</dbReference>
<sequence>MDTPNSYAQLQYPLYTMTGQVQVMAGWKLESLPPPAASLLRVLSVLDSNAIYEDVLTTGASKVALEHYPKTDVDYFDAREVLIKSSIVTWNIELGFLKIDGWVQDVFRRQFESSELQAVYNAAVVLVSDVWPFSDETNLNRADRLQKVQRHFPQVAKLRSVLEREGVGKLKPDIAVAALFNEVSWSHILQPRGKNLQSGAEFVALSLKLLEASRIKDENLHSKLLADTYRFQGITAFYMDDKKALASCNEWTRRLVQRINQYNSEVDKKMLPISHNEAGMALMRVSDTIAAMKSWAKSCKLLLEVTEPGDLPFPFPWVHRAIVSAYAGDPDAGYDLLFPILQAREAKLGKDDTETIETGYILSFMGNIRRLQGHFDEAYDYYRRGVSVLKVTTGEDSAATTQALYRLARSHYEHEKYLEASDLLRKCIAFAGDVPWYKAEAARATWKLGHTLQALKGRVNEEDARVLLGTAMRLHHELEPYDERGESELSDDDWDQLVYYYYR</sequence>
<accession>A0ACC2JM39</accession>
<gene>
    <name evidence="1" type="ORF">O1611_g5357</name>
</gene>
<evidence type="ECO:0000313" key="2">
    <source>
        <dbReference type="Proteomes" id="UP001153332"/>
    </source>
</evidence>